<reference evidence="1 2" key="1">
    <citation type="submission" date="2020-03" db="EMBL/GenBank/DDBJ databases">
        <title>Genomic Encyclopedia of Type Strains, Phase IV (KMG-IV): sequencing the most valuable type-strain genomes for metagenomic binning, comparative biology and taxonomic classification.</title>
        <authorList>
            <person name="Goeker M."/>
        </authorList>
    </citation>
    <scope>NUCLEOTIDE SEQUENCE [LARGE SCALE GENOMIC DNA]</scope>
    <source>
        <strain evidence="1 2">DSM 101599</strain>
    </source>
</reference>
<dbReference type="EMBL" id="JAASQL010000016">
    <property type="protein sequence ID" value="NIJ46624.1"/>
    <property type="molecule type" value="Genomic_DNA"/>
</dbReference>
<dbReference type="RefSeq" id="WP_167191090.1">
    <property type="nucleotide sequence ID" value="NZ_JAASQL010000016.1"/>
</dbReference>
<name>A0ABX0UCR0_9FLAO</name>
<protein>
    <recommendedName>
        <fullName evidence="3">AhpC/TSA family protein</fullName>
    </recommendedName>
</protein>
<proteinExistence type="predicted"/>
<dbReference type="Proteomes" id="UP000745859">
    <property type="component" value="Unassembled WGS sequence"/>
</dbReference>
<evidence type="ECO:0008006" key="3">
    <source>
        <dbReference type="Google" id="ProtNLM"/>
    </source>
</evidence>
<gene>
    <name evidence="1" type="ORF">FHR24_003119</name>
</gene>
<comment type="caution">
    <text evidence="1">The sequence shown here is derived from an EMBL/GenBank/DDBJ whole genome shotgun (WGS) entry which is preliminary data.</text>
</comment>
<organism evidence="1 2">
    <name type="scientific">Wenyingzhuangia heitensis</name>
    <dbReference type="NCBI Taxonomy" id="1487859"/>
    <lineage>
        <taxon>Bacteria</taxon>
        <taxon>Pseudomonadati</taxon>
        <taxon>Bacteroidota</taxon>
        <taxon>Flavobacteriia</taxon>
        <taxon>Flavobacteriales</taxon>
        <taxon>Flavobacteriaceae</taxon>
        <taxon>Wenyingzhuangia</taxon>
    </lineage>
</organism>
<evidence type="ECO:0000313" key="1">
    <source>
        <dbReference type="EMBL" id="NIJ46624.1"/>
    </source>
</evidence>
<keyword evidence="2" id="KW-1185">Reference proteome</keyword>
<sequence length="157" mass="18732">MLIYKELIKSSNKIIYPTSKKDFTFKSLKKKVSIKPLFLKLTYVLYIDNLKHCRPCIDTFIETFKKQSLLHPNLNYVLICKNFNEKELDILINDKNLELPIYTITNDKSFFLKMMDETSFPFYFTINNSLDISNVFLPSKKRPELNTIYFNNINENY</sequence>
<evidence type="ECO:0000313" key="2">
    <source>
        <dbReference type="Proteomes" id="UP000745859"/>
    </source>
</evidence>
<accession>A0ABX0UCR0</accession>